<name>A0A8D2B9B3_SCIVU</name>
<keyword evidence="1" id="KW-0472">Membrane</keyword>
<keyword evidence="1" id="KW-1133">Transmembrane helix</keyword>
<keyword evidence="1" id="KW-0812">Transmembrane</keyword>
<evidence type="ECO:0000313" key="3">
    <source>
        <dbReference type="Proteomes" id="UP000694564"/>
    </source>
</evidence>
<feature type="transmembrane region" description="Helical" evidence="1">
    <location>
        <begin position="25"/>
        <end position="45"/>
    </location>
</feature>
<dbReference type="Ensembl" id="ENSSVLT00005011719.1">
    <property type="protein sequence ID" value="ENSSVLP00005010589.1"/>
    <property type="gene ID" value="ENSSVLG00005008453.1"/>
</dbReference>
<reference evidence="2" key="2">
    <citation type="submission" date="2025-09" db="UniProtKB">
        <authorList>
            <consortium name="Ensembl"/>
        </authorList>
    </citation>
    <scope>IDENTIFICATION</scope>
</reference>
<protein>
    <submittedName>
        <fullName evidence="2">Uncharacterized protein</fullName>
    </submittedName>
</protein>
<dbReference type="AlphaFoldDB" id="A0A8D2B9B3"/>
<reference evidence="2" key="1">
    <citation type="submission" date="2025-08" db="UniProtKB">
        <authorList>
            <consortium name="Ensembl"/>
        </authorList>
    </citation>
    <scope>IDENTIFICATION</scope>
</reference>
<proteinExistence type="predicted"/>
<keyword evidence="3" id="KW-1185">Reference proteome</keyword>
<organism evidence="2 3">
    <name type="scientific">Sciurus vulgaris</name>
    <name type="common">Eurasian red squirrel</name>
    <dbReference type="NCBI Taxonomy" id="55149"/>
    <lineage>
        <taxon>Eukaryota</taxon>
        <taxon>Metazoa</taxon>
        <taxon>Chordata</taxon>
        <taxon>Craniata</taxon>
        <taxon>Vertebrata</taxon>
        <taxon>Euteleostomi</taxon>
        <taxon>Mammalia</taxon>
        <taxon>Eutheria</taxon>
        <taxon>Euarchontoglires</taxon>
        <taxon>Glires</taxon>
        <taxon>Rodentia</taxon>
        <taxon>Sciuromorpha</taxon>
        <taxon>Sciuridae</taxon>
        <taxon>Sciurinae</taxon>
        <taxon>Sciurini</taxon>
        <taxon>Sciurus</taxon>
    </lineage>
</organism>
<evidence type="ECO:0000313" key="2">
    <source>
        <dbReference type="Ensembl" id="ENSSVLP00005010589.1"/>
    </source>
</evidence>
<sequence>MAATALKWVISKRIFLKHLFPVQNGLYLVFVKNLHFLLFQMTIIAK</sequence>
<accession>A0A8D2B9B3</accession>
<dbReference type="Proteomes" id="UP000694564">
    <property type="component" value="Chromosome 9"/>
</dbReference>
<evidence type="ECO:0000256" key="1">
    <source>
        <dbReference type="SAM" id="Phobius"/>
    </source>
</evidence>